<dbReference type="AlphaFoldDB" id="A0A9K3CW45"/>
<accession>A0A9K3CW45</accession>
<evidence type="ECO:0000313" key="6">
    <source>
        <dbReference type="EMBL" id="GIQ84077.1"/>
    </source>
</evidence>
<evidence type="ECO:0000313" key="3">
    <source>
        <dbReference type="EMBL" id="GIQ81825.1"/>
    </source>
</evidence>
<evidence type="ECO:0000313" key="5">
    <source>
        <dbReference type="EMBL" id="GIQ82807.1"/>
    </source>
</evidence>
<evidence type="ECO:0000313" key="2">
    <source>
        <dbReference type="EMBL" id="GIQ81657.1"/>
    </source>
</evidence>
<sequence>MSTVGPLYGTHRTEVQMPSAVSDTGGELGRVQGVLARSIVLLASTANMARAWHTAEIFGRNYMREEFGSGILERTYLQRLVMPLLKAYSHKTRRLGLTDTSAVARTLLHQAADNAESWKAIEEASNE</sequence>
<proteinExistence type="predicted"/>
<evidence type="ECO:0000313" key="1">
    <source>
        <dbReference type="EMBL" id="GIQ81160.1"/>
    </source>
</evidence>
<dbReference type="EMBL" id="BDIP01000820">
    <property type="protein sequence ID" value="GIQ82807.1"/>
    <property type="molecule type" value="Genomic_DNA"/>
</dbReference>
<dbReference type="EMBL" id="BDIP01000321">
    <property type="protein sequence ID" value="GIQ81160.1"/>
    <property type="molecule type" value="Genomic_DNA"/>
</dbReference>
<dbReference type="EMBL" id="BDIP01000505">
    <property type="protein sequence ID" value="GIQ81825.1"/>
    <property type="molecule type" value="Genomic_DNA"/>
</dbReference>
<dbReference type="EMBL" id="BDIP01001297">
    <property type="protein sequence ID" value="GIQ84077.1"/>
    <property type="molecule type" value="Genomic_DNA"/>
</dbReference>
<comment type="caution">
    <text evidence="6">The sequence shown here is derived from an EMBL/GenBank/DDBJ whole genome shotgun (WGS) entry which is preliminary data.</text>
</comment>
<gene>
    <name evidence="1" type="ORF">KIPB_002075</name>
    <name evidence="2" type="ORF">KIPB_002648</name>
    <name evidence="3" type="ORF">KIPB_002849</name>
    <name evidence="4" type="ORF">KIPB_003655</name>
    <name evidence="5" type="ORF">KIPB_004011</name>
    <name evidence="6" type="ORF">KIPB_005512</name>
</gene>
<dbReference type="EMBL" id="BDIP01000456">
    <property type="protein sequence ID" value="GIQ81657.1"/>
    <property type="molecule type" value="Genomic_DNA"/>
</dbReference>
<reference evidence="6" key="1">
    <citation type="submission" date="2016-10" db="EMBL/GenBank/DDBJ databases">
        <authorList>
            <person name="Tanifuji G."/>
            <person name="Kume K."/>
            <person name="Nakayama T."/>
            <person name="Takabayashi S."/>
            <person name="Hashimoto T."/>
        </authorList>
    </citation>
    <scope>NUCLEOTIDE SEQUENCE</scope>
    <source>
        <strain evidence="6">NY0173</strain>
    </source>
</reference>
<evidence type="ECO:0000313" key="4">
    <source>
        <dbReference type="EMBL" id="GIQ82501.1"/>
    </source>
</evidence>
<protein>
    <submittedName>
        <fullName evidence="6">Uncharacterized protein</fullName>
    </submittedName>
</protein>
<organism evidence="6 7">
    <name type="scientific">Kipferlia bialata</name>
    <dbReference type="NCBI Taxonomy" id="797122"/>
    <lineage>
        <taxon>Eukaryota</taxon>
        <taxon>Metamonada</taxon>
        <taxon>Carpediemonas-like organisms</taxon>
        <taxon>Kipferlia</taxon>
    </lineage>
</organism>
<evidence type="ECO:0000313" key="7">
    <source>
        <dbReference type="Proteomes" id="UP000265618"/>
    </source>
</evidence>
<dbReference type="EMBL" id="BDIP01000717">
    <property type="protein sequence ID" value="GIQ82501.1"/>
    <property type="molecule type" value="Genomic_DNA"/>
</dbReference>
<reference evidence="6 7" key="2">
    <citation type="journal article" date="2018" name="PLoS ONE">
        <title>The draft genome of Kipferlia bialata reveals reductive genome evolution in fornicate parasites.</title>
        <authorList>
            <person name="Tanifuji G."/>
            <person name="Takabayashi S."/>
            <person name="Kume K."/>
            <person name="Takagi M."/>
            <person name="Nakayama T."/>
            <person name="Kamikawa R."/>
            <person name="Inagaki Y."/>
            <person name="Hashimoto T."/>
        </authorList>
    </citation>
    <scope>NUCLEOTIDE SEQUENCE [LARGE SCALE GENOMIC DNA]</scope>
    <source>
        <strain evidence="6">NY0173</strain>
    </source>
</reference>
<name>A0A9K3CW45_9EUKA</name>
<dbReference type="Proteomes" id="UP000265618">
    <property type="component" value="Unassembled WGS sequence"/>
</dbReference>
<keyword evidence="7" id="KW-1185">Reference proteome</keyword>